<dbReference type="RefSeq" id="WP_114726174.1">
    <property type="nucleotide sequence ID" value="NZ_BJMI01000013.1"/>
</dbReference>
<dbReference type="EMBL" id="JABEQI010000002">
    <property type="protein sequence ID" value="MBB2185461.1"/>
    <property type="molecule type" value="Genomic_DNA"/>
</dbReference>
<proteinExistence type="predicted"/>
<evidence type="ECO:0000259" key="1">
    <source>
        <dbReference type="Pfam" id="PF14832"/>
    </source>
</evidence>
<feature type="domain" description="Tautomerase cis-CaaD-like" evidence="1">
    <location>
        <begin position="1"/>
        <end position="69"/>
    </location>
</feature>
<comment type="caution">
    <text evidence="3">The sequence shown here is derived from an EMBL/GenBank/DDBJ whole genome shotgun (WGS) entry which is preliminary data.</text>
</comment>
<dbReference type="Pfam" id="PF14832">
    <property type="entry name" value="Tautomerase_3"/>
    <property type="match status" value="1"/>
</dbReference>
<dbReference type="Proteomes" id="UP000562982">
    <property type="component" value="Unassembled WGS sequence"/>
</dbReference>
<accession>A0A370G9W5</accession>
<dbReference type="EMBL" id="QQAW01000002">
    <property type="protein sequence ID" value="RDI39264.1"/>
    <property type="molecule type" value="Genomic_DNA"/>
</dbReference>
<protein>
    <submittedName>
        <fullName evidence="3">Phenylpyruvate tautomerase PptA (4-oxalocrotonate tautomerase family)</fullName>
    </submittedName>
</protein>
<dbReference type="InterPro" id="IPR014347">
    <property type="entry name" value="Tautomerase/MIF_sf"/>
</dbReference>
<reference evidence="2 5" key="2">
    <citation type="submission" date="2020-04" db="EMBL/GenBank/DDBJ databases">
        <title>Description of novel Gluconacetobacter.</title>
        <authorList>
            <person name="Sombolestani A."/>
        </authorList>
    </citation>
    <scope>NUCLEOTIDE SEQUENCE [LARGE SCALE GENOMIC DNA]</scope>
    <source>
        <strain evidence="2 5">LMG 1382</strain>
    </source>
</reference>
<evidence type="ECO:0000313" key="4">
    <source>
        <dbReference type="Proteomes" id="UP000254958"/>
    </source>
</evidence>
<organism evidence="3 4">
    <name type="scientific">Gluconacetobacter liquefaciens</name>
    <name type="common">Acetobacter liquefaciens</name>
    <dbReference type="NCBI Taxonomy" id="89584"/>
    <lineage>
        <taxon>Bacteria</taxon>
        <taxon>Pseudomonadati</taxon>
        <taxon>Pseudomonadota</taxon>
        <taxon>Alphaproteobacteria</taxon>
        <taxon>Acetobacterales</taxon>
        <taxon>Acetobacteraceae</taxon>
        <taxon>Gluconacetobacter</taxon>
    </lineage>
</organism>
<sequence>MPTYVCSFPAASLSDDQQKRIAEAISLRHHEATGAPTFFVQVVIDQNPTKKRFIGGQPKDTHAWIRADIRSGRAPEIRQRLMLNILADVAEISGIDAQNIWIYLNNIEATDMVEFGHVLPNPGDEDVWLQHLPIELKVYLKKLIGESKSFEL</sequence>
<keyword evidence="4" id="KW-1185">Reference proteome</keyword>
<dbReference type="InterPro" id="IPR028116">
    <property type="entry name" value="Cis-CaaD-like"/>
</dbReference>
<evidence type="ECO:0000313" key="3">
    <source>
        <dbReference type="EMBL" id="RDI39264.1"/>
    </source>
</evidence>
<name>A0A370G9W5_GLULI</name>
<dbReference type="AlphaFoldDB" id="A0A370G9W5"/>
<evidence type="ECO:0000313" key="2">
    <source>
        <dbReference type="EMBL" id="MBB2185461.1"/>
    </source>
</evidence>
<dbReference type="SUPFAM" id="SSF55331">
    <property type="entry name" value="Tautomerase/MIF"/>
    <property type="match status" value="1"/>
</dbReference>
<dbReference type="Gene3D" id="3.30.429.10">
    <property type="entry name" value="Macrophage Migration Inhibitory Factor"/>
    <property type="match status" value="1"/>
</dbReference>
<keyword evidence="3" id="KW-0670">Pyruvate</keyword>
<gene>
    <name evidence="3" type="ORF">C7453_10251</name>
    <name evidence="2" type="ORF">HLH32_03505</name>
</gene>
<evidence type="ECO:0000313" key="5">
    <source>
        <dbReference type="Proteomes" id="UP000562982"/>
    </source>
</evidence>
<reference evidence="3 4" key="1">
    <citation type="submission" date="2018-07" db="EMBL/GenBank/DDBJ databases">
        <title>Genomic Encyclopedia of Type Strains, Phase IV (KMG-IV): sequencing the most valuable type-strain genomes for metagenomic binning, comparative biology and taxonomic classification.</title>
        <authorList>
            <person name="Goeker M."/>
        </authorList>
    </citation>
    <scope>NUCLEOTIDE SEQUENCE [LARGE SCALE GENOMIC DNA]</scope>
    <source>
        <strain evidence="3 4">DSM 5603</strain>
    </source>
</reference>
<dbReference type="OrthoDB" id="118855at2"/>
<dbReference type="Proteomes" id="UP000254958">
    <property type="component" value="Unassembled WGS sequence"/>
</dbReference>